<dbReference type="InterPro" id="IPR017896">
    <property type="entry name" value="4Fe4S_Fe-S-bd"/>
</dbReference>
<comment type="caution">
    <text evidence="2">The sequence shown here is derived from an EMBL/GenBank/DDBJ whole genome shotgun (WGS) entry which is preliminary data.</text>
</comment>
<evidence type="ECO:0000313" key="2">
    <source>
        <dbReference type="EMBL" id="MBA4611487.1"/>
    </source>
</evidence>
<keyword evidence="3" id="KW-1185">Reference proteome</keyword>
<dbReference type="SUPFAM" id="SSF54862">
    <property type="entry name" value="4Fe-4S ferredoxins"/>
    <property type="match status" value="1"/>
</dbReference>
<organism evidence="2 3">
    <name type="scientific">Stappia taiwanensis</name>
    <dbReference type="NCBI Taxonomy" id="992267"/>
    <lineage>
        <taxon>Bacteria</taxon>
        <taxon>Pseudomonadati</taxon>
        <taxon>Pseudomonadota</taxon>
        <taxon>Alphaproteobacteria</taxon>
        <taxon>Hyphomicrobiales</taxon>
        <taxon>Stappiaceae</taxon>
        <taxon>Stappia</taxon>
    </lineage>
</organism>
<dbReference type="RefSeq" id="WP_181759680.1">
    <property type="nucleotide sequence ID" value="NZ_BMCR01000006.1"/>
</dbReference>
<dbReference type="AlphaFoldDB" id="A0A838XNY3"/>
<reference evidence="2 3" key="1">
    <citation type="submission" date="2020-07" db="EMBL/GenBank/DDBJ databases">
        <authorList>
            <person name="Li M."/>
        </authorList>
    </citation>
    <scope>NUCLEOTIDE SEQUENCE [LARGE SCALE GENOMIC DNA]</scope>
    <source>
        <strain evidence="2 3">DSM 23284</strain>
    </source>
</reference>
<dbReference type="PROSITE" id="PS51379">
    <property type="entry name" value="4FE4S_FER_2"/>
    <property type="match status" value="1"/>
</dbReference>
<proteinExistence type="predicted"/>
<evidence type="ECO:0000259" key="1">
    <source>
        <dbReference type="PROSITE" id="PS51379"/>
    </source>
</evidence>
<evidence type="ECO:0000313" key="3">
    <source>
        <dbReference type="Proteomes" id="UP000559404"/>
    </source>
</evidence>
<sequence length="227" mass="23848">MDMARATRLSKALARAGFLGLGGFHPGPGDAVPPVCSGGPDTRTLLLIGSVGPDLFRAFGAAPEAVDGAADPLDRYTRRQLGAIAGDFGLAPLFPFDGPPYHPFQRWALRVGGFSRSPMGVLAHAAFGPWAGLRGALLSPERFGRFEANDTAGPCEACEDTPCVAACPAGALSLEAGYDVPRCRSHLEARPDAPCRSGCLARRACPFGRSYAQDPAQGTFHMRAFFS</sequence>
<feature type="domain" description="4Fe-4S ferredoxin-type" evidence="1">
    <location>
        <begin position="144"/>
        <end position="177"/>
    </location>
</feature>
<reference evidence="2 3" key="2">
    <citation type="submission" date="2020-08" db="EMBL/GenBank/DDBJ databases">
        <title>Stappia taiwanensis sp. nov., isolated from a coastal thermal spring.</title>
        <authorList>
            <person name="Kampfer P."/>
        </authorList>
    </citation>
    <scope>NUCLEOTIDE SEQUENCE [LARGE SCALE GENOMIC DNA]</scope>
    <source>
        <strain evidence="2 3">DSM 23284</strain>
    </source>
</reference>
<accession>A0A838XNY3</accession>
<dbReference type="Proteomes" id="UP000559404">
    <property type="component" value="Unassembled WGS sequence"/>
</dbReference>
<protein>
    <recommendedName>
        <fullName evidence="1">4Fe-4S ferredoxin-type domain-containing protein</fullName>
    </recommendedName>
</protein>
<gene>
    <name evidence="2" type="ORF">H1W37_07495</name>
</gene>
<dbReference type="EMBL" id="JACEON010000005">
    <property type="protein sequence ID" value="MBA4611487.1"/>
    <property type="molecule type" value="Genomic_DNA"/>
</dbReference>
<name>A0A838XNY3_9HYPH</name>